<feature type="signal peptide" evidence="2">
    <location>
        <begin position="1"/>
        <end position="19"/>
    </location>
</feature>
<dbReference type="PROSITE" id="PS50026">
    <property type="entry name" value="EGF_3"/>
    <property type="match status" value="1"/>
</dbReference>
<dbReference type="AlphaFoldDB" id="A0A8B8EW54"/>
<proteinExistence type="predicted"/>
<evidence type="ECO:0000256" key="2">
    <source>
        <dbReference type="SAM" id="SignalP"/>
    </source>
</evidence>
<dbReference type="Gene3D" id="2.10.25.10">
    <property type="entry name" value="Laminin"/>
    <property type="match status" value="1"/>
</dbReference>
<dbReference type="InterPro" id="IPR014716">
    <property type="entry name" value="Fibrinogen_a/b/g_C_1"/>
</dbReference>
<evidence type="ECO:0000259" key="3">
    <source>
        <dbReference type="PROSITE" id="PS50026"/>
    </source>
</evidence>
<sequence length="295" mass="33205">MPLFPIFVLLLLANHCVHGTVFHSCKDIYTNDHNSKNGTYTILNRENKPYQVYCEFYYKYGYTYISRQTSVDFNINDLFTTTDHVKVRHIAGNGSQTETILENIESHKNLSLGLFYNRHIGYAMPINIENLAPYLYVGFLPIIVASHMTVQGYRAAKQNVLFTNCDSNPNSYFVFYFNPNETANEGYGSGWGPSAFMTEWMVLGSAIPAEHAMPPEFFFDYEIHFGGCGGYMFRHRLDNKEGAALGLRFDEYDPCVCSPCQNGGSCRSPSDTRFICHCAAGYTGDTCGDPVLSVG</sequence>
<accession>A0A8B8EW54</accession>
<protein>
    <submittedName>
        <fullName evidence="5">Uncharacterized protein LOC111137134</fullName>
    </submittedName>
</protein>
<dbReference type="GeneID" id="111137134"/>
<dbReference type="OrthoDB" id="6059867at2759"/>
<reference evidence="4" key="1">
    <citation type="submission" date="2024-06" db="UniProtKB">
        <authorList>
            <consortium name="RefSeq"/>
        </authorList>
    </citation>
    <scope>NUCLEOTIDE SEQUENCE [LARGE SCALE GENOMIC DNA]</scope>
</reference>
<dbReference type="SUPFAM" id="SSF57196">
    <property type="entry name" value="EGF/Laminin"/>
    <property type="match status" value="1"/>
</dbReference>
<feature type="disulfide bond" evidence="1">
    <location>
        <begin position="278"/>
        <end position="287"/>
    </location>
</feature>
<dbReference type="Proteomes" id="UP000694844">
    <property type="component" value="Chromosome 1"/>
</dbReference>
<keyword evidence="2" id="KW-0732">Signal</keyword>
<evidence type="ECO:0000313" key="5">
    <source>
        <dbReference type="RefSeq" id="XP_022344157.1"/>
    </source>
</evidence>
<dbReference type="PROSITE" id="PS00022">
    <property type="entry name" value="EGF_1"/>
    <property type="match status" value="2"/>
</dbReference>
<dbReference type="SUPFAM" id="SSF56496">
    <property type="entry name" value="Fibrinogen C-terminal domain-like"/>
    <property type="match status" value="1"/>
</dbReference>
<keyword evidence="4" id="KW-1185">Reference proteome</keyword>
<gene>
    <name evidence="5" type="primary">LOC111137134</name>
</gene>
<organism evidence="4 5">
    <name type="scientific">Crassostrea virginica</name>
    <name type="common">Eastern oyster</name>
    <dbReference type="NCBI Taxonomy" id="6565"/>
    <lineage>
        <taxon>Eukaryota</taxon>
        <taxon>Metazoa</taxon>
        <taxon>Spiralia</taxon>
        <taxon>Lophotrochozoa</taxon>
        <taxon>Mollusca</taxon>
        <taxon>Bivalvia</taxon>
        <taxon>Autobranchia</taxon>
        <taxon>Pteriomorphia</taxon>
        <taxon>Ostreida</taxon>
        <taxon>Ostreoidea</taxon>
        <taxon>Ostreidae</taxon>
        <taxon>Crassostrea</taxon>
    </lineage>
</organism>
<evidence type="ECO:0000313" key="4">
    <source>
        <dbReference type="Proteomes" id="UP000694844"/>
    </source>
</evidence>
<keyword evidence="1" id="KW-1015">Disulfide bond</keyword>
<feature type="chain" id="PRO_5034017371" evidence="2">
    <location>
        <begin position="20"/>
        <end position="295"/>
    </location>
</feature>
<comment type="caution">
    <text evidence="1">Lacks conserved residue(s) required for the propagation of feature annotation.</text>
</comment>
<dbReference type="KEGG" id="cvn:111137134"/>
<name>A0A8B8EW54_CRAVI</name>
<dbReference type="CDD" id="cd00054">
    <property type="entry name" value="EGF_CA"/>
    <property type="match status" value="1"/>
</dbReference>
<dbReference type="Pfam" id="PF00008">
    <property type="entry name" value="EGF"/>
    <property type="match status" value="1"/>
</dbReference>
<dbReference type="Gene3D" id="3.90.215.10">
    <property type="entry name" value="Gamma Fibrinogen, chain A, domain 1"/>
    <property type="match status" value="1"/>
</dbReference>
<dbReference type="InterPro" id="IPR036056">
    <property type="entry name" value="Fibrinogen-like_C"/>
</dbReference>
<keyword evidence="1" id="KW-0245">EGF-like domain</keyword>
<dbReference type="PROSITE" id="PS01186">
    <property type="entry name" value="EGF_2"/>
    <property type="match status" value="1"/>
</dbReference>
<dbReference type="InterPro" id="IPR000742">
    <property type="entry name" value="EGF"/>
</dbReference>
<feature type="domain" description="EGF-like" evidence="3">
    <location>
        <begin position="251"/>
        <end position="288"/>
    </location>
</feature>
<dbReference type="SMART" id="SM00181">
    <property type="entry name" value="EGF"/>
    <property type="match status" value="1"/>
</dbReference>
<dbReference type="RefSeq" id="XP_022344157.1">
    <property type="nucleotide sequence ID" value="XM_022488449.1"/>
</dbReference>
<reference evidence="5" key="2">
    <citation type="submission" date="2025-08" db="UniProtKB">
        <authorList>
            <consortium name="RefSeq"/>
        </authorList>
    </citation>
    <scope>IDENTIFICATION</scope>
    <source>
        <tissue evidence="5">Whole sample</tissue>
    </source>
</reference>
<evidence type="ECO:0000256" key="1">
    <source>
        <dbReference type="PROSITE-ProRule" id="PRU00076"/>
    </source>
</evidence>